<evidence type="ECO:0000256" key="1">
    <source>
        <dbReference type="PROSITE-ProRule" id="PRU00409"/>
    </source>
</evidence>
<dbReference type="Gene3D" id="3.40.50.20">
    <property type="match status" value="1"/>
</dbReference>
<dbReference type="GO" id="GO:0018169">
    <property type="term" value="F:ribosomal S6-glutamic acid ligase activity"/>
    <property type="evidence" value="ECO:0007669"/>
    <property type="project" value="TreeGrafter"/>
</dbReference>
<organism evidence="3 4">
    <name type="scientific">Aromatoleum tolulyticum</name>
    <dbReference type="NCBI Taxonomy" id="34027"/>
    <lineage>
        <taxon>Bacteria</taxon>
        <taxon>Pseudomonadati</taxon>
        <taxon>Pseudomonadota</taxon>
        <taxon>Betaproteobacteria</taxon>
        <taxon>Rhodocyclales</taxon>
        <taxon>Rhodocyclaceae</taxon>
        <taxon>Aromatoleum</taxon>
    </lineage>
</organism>
<name>A0A1N6YLU4_9RHOO</name>
<dbReference type="GO" id="GO:0005737">
    <property type="term" value="C:cytoplasm"/>
    <property type="evidence" value="ECO:0007669"/>
    <property type="project" value="TreeGrafter"/>
</dbReference>
<dbReference type="Pfam" id="PF08443">
    <property type="entry name" value="RimK"/>
    <property type="match status" value="1"/>
</dbReference>
<gene>
    <name evidence="3" type="ORF">SAMN05421829_110136</name>
</gene>
<evidence type="ECO:0000313" key="3">
    <source>
        <dbReference type="EMBL" id="SIR15598.1"/>
    </source>
</evidence>
<dbReference type="AlphaFoldDB" id="A0A1N6YLU4"/>
<dbReference type="InterPro" id="IPR011761">
    <property type="entry name" value="ATP-grasp"/>
</dbReference>
<evidence type="ECO:0000259" key="2">
    <source>
        <dbReference type="PROSITE" id="PS50975"/>
    </source>
</evidence>
<keyword evidence="1" id="KW-0067">ATP-binding</keyword>
<dbReference type="Gene3D" id="3.30.470.20">
    <property type="entry name" value="ATP-grasp fold, B domain"/>
    <property type="match status" value="1"/>
</dbReference>
<dbReference type="Gene3D" id="3.30.1490.20">
    <property type="entry name" value="ATP-grasp fold, A domain"/>
    <property type="match status" value="1"/>
</dbReference>
<keyword evidence="3" id="KW-0436">Ligase</keyword>
<sequence>MSILVVVSTPKDWPLAMPDVCVVSARDYLIDPACAGHGVTQVFNLCRSYRYQSLGYYVSLLAEARSQKPLPGVTTIEDLQSQNLVRLLTSDLHGLIQVALAPIKSDTFTLSIYFGRNLAERYDPLSRQIFNLLQAPFLQANFVRKNDAWHVQSVTPIAIGEIPPPHQSFMIEAARAYFSGRWPRPRRRYLPRFTLAILRDPDNTQPASNPAAIRKFEKAARALGLATEIIGRQDLARLPQFDALFIRDNTFINHYTYRFSRHAAAEGLVVIDDPVSILRCNNKVYLAELLPQHNIPIPKTLLVHRGNVQDIVPTLGLPCVLKQPDSCLSIGVVKAETLEELNAQVAHLLEKSELIVAQEYLPTAFDWRVGILDRRLLFVCKYHMARGHWQIIRRDAEHDTYEEGPTTALSLDEAPPDVLRTALRAANLIGDGFYGVDLKKVGERCCVIEVNDNPNVDAGNEDGVLKDALYHHVMDVFATRLEHHTGHMT</sequence>
<protein>
    <submittedName>
        <fullName evidence="3">Glutathione synthase/RimK-type ligase, ATP-grasp superfamily</fullName>
    </submittedName>
</protein>
<dbReference type="PROSITE" id="PS50975">
    <property type="entry name" value="ATP_GRASP"/>
    <property type="match status" value="1"/>
</dbReference>
<dbReference type="STRING" id="34027.SAMN05421829_110136"/>
<dbReference type="RefSeq" id="WP_076603074.1">
    <property type="nucleotide sequence ID" value="NZ_FTMD01000010.1"/>
</dbReference>
<dbReference type="Proteomes" id="UP000186819">
    <property type="component" value="Unassembled WGS sequence"/>
</dbReference>
<dbReference type="SUPFAM" id="SSF56059">
    <property type="entry name" value="Glutathione synthetase ATP-binding domain-like"/>
    <property type="match status" value="1"/>
</dbReference>
<dbReference type="InterPro" id="IPR013651">
    <property type="entry name" value="ATP-grasp_RimK-type"/>
</dbReference>
<dbReference type="PANTHER" id="PTHR21621:SF0">
    <property type="entry name" value="BETA-CITRYLGLUTAMATE SYNTHASE B-RELATED"/>
    <property type="match status" value="1"/>
</dbReference>
<dbReference type="OrthoDB" id="9800957at2"/>
<feature type="domain" description="ATP-grasp" evidence="2">
    <location>
        <begin position="287"/>
        <end position="482"/>
    </location>
</feature>
<dbReference type="InterPro" id="IPR025839">
    <property type="entry name" value="RLAN_dom"/>
</dbReference>
<keyword evidence="4" id="KW-1185">Reference proteome</keyword>
<evidence type="ECO:0000313" key="4">
    <source>
        <dbReference type="Proteomes" id="UP000186819"/>
    </source>
</evidence>
<keyword evidence="1" id="KW-0547">Nucleotide-binding</keyword>
<dbReference type="Pfam" id="PF14401">
    <property type="entry name" value="RLAN"/>
    <property type="match status" value="1"/>
</dbReference>
<proteinExistence type="predicted"/>
<dbReference type="GO" id="GO:0009432">
    <property type="term" value="P:SOS response"/>
    <property type="evidence" value="ECO:0007669"/>
    <property type="project" value="TreeGrafter"/>
</dbReference>
<dbReference type="EMBL" id="FTMD01000010">
    <property type="protein sequence ID" value="SIR15598.1"/>
    <property type="molecule type" value="Genomic_DNA"/>
</dbReference>
<dbReference type="InterPro" id="IPR013815">
    <property type="entry name" value="ATP_grasp_subdomain_1"/>
</dbReference>
<dbReference type="PANTHER" id="PTHR21621">
    <property type="entry name" value="RIBOSOMAL PROTEIN S6 MODIFICATION PROTEIN"/>
    <property type="match status" value="1"/>
</dbReference>
<dbReference type="GO" id="GO:0005524">
    <property type="term" value="F:ATP binding"/>
    <property type="evidence" value="ECO:0007669"/>
    <property type="project" value="UniProtKB-UniRule"/>
</dbReference>
<accession>A0A1N6YLU4</accession>
<reference evidence="4" key="1">
    <citation type="submission" date="2017-01" db="EMBL/GenBank/DDBJ databases">
        <authorList>
            <person name="Varghese N."/>
            <person name="Submissions S."/>
        </authorList>
    </citation>
    <scope>NUCLEOTIDE SEQUENCE [LARGE SCALE GENOMIC DNA]</scope>
    <source>
        <strain evidence="4">ATCC 51758</strain>
    </source>
</reference>
<dbReference type="GO" id="GO:0046872">
    <property type="term" value="F:metal ion binding"/>
    <property type="evidence" value="ECO:0007669"/>
    <property type="project" value="InterPro"/>
</dbReference>